<dbReference type="Proteomes" id="UP001165080">
    <property type="component" value="Unassembled WGS sequence"/>
</dbReference>
<feature type="compositionally biased region" description="Basic and acidic residues" evidence="1">
    <location>
        <begin position="24"/>
        <end position="34"/>
    </location>
</feature>
<reference evidence="2 3" key="1">
    <citation type="journal article" date="2023" name="Commun. Biol.">
        <title>Reorganization of the ancestral sex-determining regions during the evolution of trioecy in Pleodorina starrii.</title>
        <authorList>
            <person name="Takahashi K."/>
            <person name="Suzuki S."/>
            <person name="Kawai-Toyooka H."/>
            <person name="Yamamoto K."/>
            <person name="Hamaji T."/>
            <person name="Ootsuki R."/>
            <person name="Yamaguchi H."/>
            <person name="Kawachi M."/>
            <person name="Higashiyama T."/>
            <person name="Nozaki H."/>
        </authorList>
    </citation>
    <scope>NUCLEOTIDE SEQUENCE [LARGE SCALE GENOMIC DNA]</scope>
    <source>
        <strain evidence="2 3">NIES-4479</strain>
    </source>
</reference>
<dbReference type="EMBL" id="BRXU01000002">
    <property type="protein sequence ID" value="GLC49638.1"/>
    <property type="molecule type" value="Genomic_DNA"/>
</dbReference>
<comment type="caution">
    <text evidence="2">The sequence shown here is derived from an EMBL/GenBank/DDBJ whole genome shotgun (WGS) entry which is preliminary data.</text>
</comment>
<evidence type="ECO:0000256" key="1">
    <source>
        <dbReference type="SAM" id="MobiDB-lite"/>
    </source>
</evidence>
<feature type="region of interest" description="Disordered" evidence="1">
    <location>
        <begin position="328"/>
        <end position="367"/>
    </location>
</feature>
<name>A0A9W6BCS2_9CHLO</name>
<evidence type="ECO:0000313" key="2">
    <source>
        <dbReference type="EMBL" id="GLC49638.1"/>
    </source>
</evidence>
<evidence type="ECO:0000313" key="3">
    <source>
        <dbReference type="Proteomes" id="UP001165080"/>
    </source>
</evidence>
<gene>
    <name evidence="2" type="primary">PLESTBF000136</name>
    <name evidence="2" type="ORF">PLESTB_000270100</name>
</gene>
<feature type="region of interest" description="Disordered" evidence="1">
    <location>
        <begin position="137"/>
        <end position="193"/>
    </location>
</feature>
<sequence length="367" mass="39918">MVACVLDRKMLGARSPEPGARSPEPGDLHSHRIGETSTQHPCTEYYRGVLFMDMGGYRVLLKNLEAPPPTDEEVGQLACVAPLPEGFEEIPDDTGTGAMYRDKESNIMLDEHPLDVYFWELRRLLASIKAMQVALEDREREERSGGGSRGGDGAAAARRHRSLDAWVEGEGEPDRNGAAKADSDGTAKMTRRRERRWITSAAPAVCGATRRTEVVAAVTMKAAWRMRTAAALRRVLMMLAANGGELTSSTNCCTVTRVHLRLPINSPCPYRHPTSILGLALAATLGRPALEVLESRYLKGAGKTDQLQLHDKPRQALATAYLSPSPQPLHDLSPLAAPQPDGGAVSLEDLMALGDDDWRRPQPAGSE</sequence>
<dbReference type="AlphaFoldDB" id="A0A9W6BCS2"/>
<feature type="compositionally biased region" description="Basic and acidic residues" evidence="1">
    <location>
        <begin position="172"/>
        <end position="185"/>
    </location>
</feature>
<protein>
    <submittedName>
        <fullName evidence="2">Uncharacterized protein</fullName>
    </submittedName>
</protein>
<accession>A0A9W6BCS2</accession>
<organism evidence="2 3">
    <name type="scientific">Pleodorina starrii</name>
    <dbReference type="NCBI Taxonomy" id="330485"/>
    <lineage>
        <taxon>Eukaryota</taxon>
        <taxon>Viridiplantae</taxon>
        <taxon>Chlorophyta</taxon>
        <taxon>core chlorophytes</taxon>
        <taxon>Chlorophyceae</taxon>
        <taxon>CS clade</taxon>
        <taxon>Chlamydomonadales</taxon>
        <taxon>Volvocaceae</taxon>
        <taxon>Pleodorina</taxon>
    </lineage>
</organism>
<feature type="region of interest" description="Disordered" evidence="1">
    <location>
        <begin position="12"/>
        <end position="37"/>
    </location>
</feature>
<keyword evidence="3" id="KW-1185">Reference proteome</keyword>
<proteinExistence type="predicted"/>